<dbReference type="EMBL" id="AP012050">
    <property type="protein sequence ID" value="BAM47101.1"/>
    <property type="molecule type" value="Genomic_DNA"/>
</dbReference>
<keyword evidence="26" id="KW-1185">Reference proteome</keyword>
<dbReference type="eggNOG" id="COG1796">
    <property type="taxonomic scope" value="Bacteria"/>
</dbReference>
<dbReference type="InterPro" id="IPR050243">
    <property type="entry name" value="PHP_phosphatase"/>
</dbReference>
<feature type="domain" description="Helix-hairpin-helix DNA-binding motif class 1" evidence="22">
    <location>
        <begin position="91"/>
        <end position="110"/>
    </location>
</feature>
<dbReference type="InterPro" id="IPR047967">
    <property type="entry name" value="PolX_PHP"/>
</dbReference>
<dbReference type="Pfam" id="PF02811">
    <property type="entry name" value="PHP"/>
    <property type="match status" value="1"/>
</dbReference>
<comment type="catalytic activity">
    <reaction evidence="21">
        <text>DNA(n) + a 2'-deoxyribonucleoside 5'-triphosphate = DNA(n+1) + diphosphate</text>
        <dbReference type="Rhea" id="RHEA:22508"/>
        <dbReference type="Rhea" id="RHEA-COMP:17339"/>
        <dbReference type="Rhea" id="RHEA-COMP:17340"/>
        <dbReference type="ChEBI" id="CHEBI:33019"/>
        <dbReference type="ChEBI" id="CHEBI:61560"/>
        <dbReference type="ChEBI" id="CHEBI:173112"/>
        <dbReference type="EC" id="2.7.7.7"/>
    </reaction>
</comment>
<dbReference type="PIRSF" id="PIRSF005047">
    <property type="entry name" value="UCP005047_YshC"/>
    <property type="match status" value="1"/>
</dbReference>
<evidence type="ECO:0000256" key="15">
    <source>
        <dbReference type="ARBA" id="ARBA00023204"/>
    </source>
</evidence>
<dbReference type="InterPro" id="IPR022311">
    <property type="entry name" value="PolX-like"/>
</dbReference>
<dbReference type="Pfam" id="PF14716">
    <property type="entry name" value="HHH_8"/>
    <property type="match status" value="1"/>
</dbReference>
<proteinExistence type="predicted"/>
<dbReference type="GO" id="GO:0042578">
    <property type="term" value="F:phosphoric ester hydrolase activity"/>
    <property type="evidence" value="ECO:0007669"/>
    <property type="project" value="TreeGrafter"/>
</dbReference>
<evidence type="ECO:0000256" key="10">
    <source>
        <dbReference type="ARBA" id="ARBA00022705"/>
    </source>
</evidence>
<dbReference type="SMART" id="SM00278">
    <property type="entry name" value="HhH1"/>
    <property type="match status" value="3"/>
</dbReference>
<evidence type="ECO:0000256" key="7">
    <source>
        <dbReference type="ARBA" id="ARBA00022634"/>
    </source>
</evidence>
<dbReference type="Gene3D" id="3.20.20.140">
    <property type="entry name" value="Metal-dependent hydrolases"/>
    <property type="match status" value="1"/>
</dbReference>
<feature type="domain" description="Polymerase/histidinol phosphatase N-terminal" evidence="23">
    <location>
        <begin position="339"/>
        <end position="418"/>
    </location>
</feature>
<evidence type="ECO:0000256" key="2">
    <source>
        <dbReference type="ARBA" id="ARBA00004496"/>
    </source>
</evidence>
<dbReference type="CDD" id="cd00141">
    <property type="entry name" value="NT_POLXc"/>
    <property type="match status" value="1"/>
</dbReference>
<evidence type="ECO:0000256" key="4">
    <source>
        <dbReference type="ARBA" id="ARBA00012720"/>
    </source>
</evidence>
<dbReference type="KEGG" id="axl:AXY_09690"/>
<name>K0J3F1_AMPXN</name>
<dbReference type="GO" id="GO:0005829">
    <property type="term" value="C:cytosol"/>
    <property type="evidence" value="ECO:0007669"/>
    <property type="project" value="TreeGrafter"/>
</dbReference>
<keyword evidence="10" id="KW-0235">DNA replication</keyword>
<evidence type="ECO:0000256" key="6">
    <source>
        <dbReference type="ARBA" id="ARBA00022481"/>
    </source>
</evidence>
<dbReference type="SUPFAM" id="SSF47802">
    <property type="entry name" value="DNA polymerase beta, N-terminal domain-like"/>
    <property type="match status" value="1"/>
</dbReference>
<dbReference type="CDD" id="cd07436">
    <property type="entry name" value="PHP_PolX"/>
    <property type="match status" value="1"/>
</dbReference>
<dbReference type="AlphaFoldDB" id="K0J3F1"/>
<protein>
    <recommendedName>
        <fullName evidence="5">DNA polymerase beta</fullName>
        <ecNumber evidence="3">2.7.7.7</ecNumber>
        <ecNumber evidence="4">4.2.99.18</ecNumber>
    </recommendedName>
    <alternativeName>
        <fullName evidence="16">5'-deoxyribose-phosphate lyase</fullName>
    </alternativeName>
    <alternativeName>
        <fullName evidence="17">AP lyase</fullName>
    </alternativeName>
</protein>
<dbReference type="PANTHER" id="PTHR36928">
    <property type="entry name" value="PHOSPHATASE YCDX-RELATED"/>
    <property type="match status" value="1"/>
</dbReference>
<dbReference type="Gene3D" id="3.30.210.10">
    <property type="entry name" value="DNA polymerase, thumb domain"/>
    <property type="match status" value="1"/>
</dbReference>
<dbReference type="InterPro" id="IPR027421">
    <property type="entry name" value="DNA_pol_lamdba_lyase_dom_sf"/>
</dbReference>
<dbReference type="Gene3D" id="3.30.460.10">
    <property type="entry name" value="Beta Polymerase, domain 2"/>
    <property type="match status" value="1"/>
</dbReference>
<keyword evidence="8" id="KW-0808">Transferase</keyword>
<dbReference type="Pfam" id="PF14520">
    <property type="entry name" value="HHH_5"/>
    <property type="match status" value="1"/>
</dbReference>
<evidence type="ECO:0000259" key="24">
    <source>
        <dbReference type="SMART" id="SM00483"/>
    </source>
</evidence>
<dbReference type="InterPro" id="IPR010996">
    <property type="entry name" value="HHH_MUS81"/>
</dbReference>
<dbReference type="InterPro" id="IPR043519">
    <property type="entry name" value="NT_sf"/>
</dbReference>
<evidence type="ECO:0000313" key="26">
    <source>
        <dbReference type="Proteomes" id="UP000006294"/>
    </source>
</evidence>
<dbReference type="Gene3D" id="1.10.150.110">
    <property type="entry name" value="DNA polymerase beta, N-terminal domain-like"/>
    <property type="match status" value="1"/>
</dbReference>
<organism evidence="25 26">
    <name type="scientific">Amphibacillus xylanus (strain ATCC 51415 / DSM 6626 / JCM 7361 / LMG 17667 / NBRC 15112 / Ep01)</name>
    <dbReference type="NCBI Taxonomy" id="698758"/>
    <lineage>
        <taxon>Bacteria</taxon>
        <taxon>Bacillati</taxon>
        <taxon>Bacillota</taxon>
        <taxon>Bacilli</taxon>
        <taxon>Bacillales</taxon>
        <taxon>Bacillaceae</taxon>
        <taxon>Amphibacillus</taxon>
    </lineage>
</organism>
<dbReference type="GO" id="GO:0006281">
    <property type="term" value="P:DNA repair"/>
    <property type="evidence" value="ECO:0007669"/>
    <property type="project" value="UniProtKB-KW"/>
</dbReference>
<dbReference type="SMART" id="SM00483">
    <property type="entry name" value="POLXc"/>
    <property type="match status" value="1"/>
</dbReference>
<dbReference type="GO" id="GO:0003677">
    <property type="term" value="F:DNA binding"/>
    <property type="evidence" value="ECO:0007669"/>
    <property type="project" value="InterPro"/>
</dbReference>
<keyword evidence="13" id="KW-0239">DNA-directed DNA polymerase</keyword>
<evidence type="ECO:0000256" key="3">
    <source>
        <dbReference type="ARBA" id="ARBA00012417"/>
    </source>
</evidence>
<evidence type="ECO:0000256" key="5">
    <source>
        <dbReference type="ARBA" id="ARBA00020020"/>
    </source>
</evidence>
<feature type="domain" description="Helix-hairpin-helix DNA-binding motif class 1" evidence="22">
    <location>
        <begin position="51"/>
        <end position="70"/>
    </location>
</feature>
<dbReference type="NCBIfam" id="NF006375">
    <property type="entry name" value="PRK08609.1"/>
    <property type="match status" value="1"/>
</dbReference>
<evidence type="ECO:0000256" key="9">
    <source>
        <dbReference type="ARBA" id="ARBA00022695"/>
    </source>
</evidence>
<dbReference type="InterPro" id="IPR004013">
    <property type="entry name" value="PHP_dom"/>
</dbReference>
<evidence type="ECO:0000256" key="21">
    <source>
        <dbReference type="ARBA" id="ARBA00049244"/>
    </source>
</evidence>
<keyword evidence="9" id="KW-0548">Nucleotidyltransferase</keyword>
<comment type="subcellular location">
    <subcellularLocation>
        <location evidence="2">Cytoplasm</location>
    </subcellularLocation>
</comment>
<evidence type="ECO:0000256" key="18">
    <source>
        <dbReference type="ARBA" id="ARBA00044632"/>
    </source>
</evidence>
<keyword evidence="11" id="KW-0227">DNA damage</keyword>
<keyword evidence="14" id="KW-0915">Sodium</keyword>
<evidence type="ECO:0000313" key="25">
    <source>
        <dbReference type="EMBL" id="BAM47101.1"/>
    </source>
</evidence>
<dbReference type="GO" id="GO:0140078">
    <property type="term" value="F:class I DNA-(apurinic or apyrimidinic site) endonuclease activity"/>
    <property type="evidence" value="ECO:0007669"/>
    <property type="project" value="UniProtKB-EC"/>
</dbReference>
<evidence type="ECO:0000256" key="11">
    <source>
        <dbReference type="ARBA" id="ARBA00022763"/>
    </source>
</evidence>
<keyword evidence="6" id="KW-0488">Methylation</keyword>
<comment type="catalytic activity">
    <reaction evidence="19">
        <text>a 5'-end 2'-deoxyribose-2'-deoxyribonucleotide-DNA = (2E,4S)-4-hydroxypenten-2-al-5-phosphate + a 5'-end 5'-phospho-2'-deoxyribonucleoside-DNA + H(+)</text>
        <dbReference type="Rhea" id="RHEA:76255"/>
        <dbReference type="Rhea" id="RHEA-COMP:13180"/>
        <dbReference type="Rhea" id="RHEA-COMP:18657"/>
        <dbReference type="ChEBI" id="CHEBI:15378"/>
        <dbReference type="ChEBI" id="CHEBI:136412"/>
        <dbReference type="ChEBI" id="CHEBI:195194"/>
        <dbReference type="ChEBI" id="CHEBI:195195"/>
    </reaction>
</comment>
<dbReference type="FunFam" id="3.20.20.140:FF:000047">
    <property type="entry name" value="PHP domain-containing protein"/>
    <property type="match status" value="1"/>
</dbReference>
<dbReference type="InterPro" id="IPR029398">
    <property type="entry name" value="PolB_thumb"/>
</dbReference>
<evidence type="ECO:0000256" key="13">
    <source>
        <dbReference type="ARBA" id="ARBA00022932"/>
    </source>
</evidence>
<evidence type="ECO:0000256" key="1">
    <source>
        <dbReference type="ARBA" id="ARBA00001946"/>
    </source>
</evidence>
<dbReference type="Pfam" id="PF14791">
    <property type="entry name" value="DNA_pol_B_thumb"/>
    <property type="match status" value="1"/>
</dbReference>
<evidence type="ECO:0000256" key="14">
    <source>
        <dbReference type="ARBA" id="ARBA00023053"/>
    </source>
</evidence>
<dbReference type="GO" id="GO:0003887">
    <property type="term" value="F:DNA-directed DNA polymerase activity"/>
    <property type="evidence" value="ECO:0007669"/>
    <property type="project" value="UniProtKB-KW"/>
</dbReference>
<dbReference type="RefSeq" id="WP_015009706.1">
    <property type="nucleotide sequence ID" value="NC_018704.1"/>
</dbReference>
<evidence type="ECO:0000256" key="12">
    <source>
        <dbReference type="ARBA" id="ARBA00022843"/>
    </source>
</evidence>
<dbReference type="InterPro" id="IPR002054">
    <property type="entry name" value="DNA-dir_DNA_pol_X"/>
</dbReference>
<comment type="function">
    <text evidence="20">Repair polymerase that plays a key role in base-excision repair. During this process, the damaged base is excised by specific DNA glycosylases, the DNA backbone is nicked at the abasic site by an apurinic/apyrimidic (AP) endonuclease, and POLB removes 5'-deoxyribose-phosphate from the preincised AP site acting as a 5'-deoxyribose-phosphate lyase (5'-dRP lyase); through its DNA polymerase activity, it adds one nucleotide to the 3' end of the arising single-nucleotide gap. Conducts 'gap-filling' DNA synthesis in a stepwise distributive fashion rather than in a processive fashion as for other DNA polymerases. It is also able to cleave sugar-phosphate bonds 3' to an intact AP site, acting as an AP lyase.</text>
</comment>
<dbReference type="InterPro" id="IPR002008">
    <property type="entry name" value="DNA_pol_X_beta-like"/>
</dbReference>
<gene>
    <name evidence="25" type="ordered locus">AXY_09690</name>
</gene>
<keyword evidence="7" id="KW-0237">DNA synthesis</keyword>
<evidence type="ECO:0000256" key="17">
    <source>
        <dbReference type="ARBA" id="ARBA00035726"/>
    </source>
</evidence>
<dbReference type="EC" id="4.2.99.18" evidence="4"/>
<dbReference type="OrthoDB" id="9808747at2"/>
<keyword evidence="12" id="KW-0832">Ubl conjugation</keyword>
<dbReference type="PATRIC" id="fig|698758.3.peg.964"/>
<dbReference type="STRING" id="698758.AXY_09690"/>
<dbReference type="SUPFAM" id="SSF81301">
    <property type="entry name" value="Nucleotidyltransferase"/>
    <property type="match status" value="1"/>
</dbReference>
<reference evidence="25 26" key="1">
    <citation type="submission" date="2011-01" db="EMBL/GenBank/DDBJ databases">
        <title>Whole genome sequence of Amphibacillus xylinus NBRC 15112.</title>
        <authorList>
            <person name="Nakazawa H."/>
            <person name="Katano Y."/>
            <person name="Nakamura S."/>
            <person name="Sasagawa M."/>
            <person name="Fukada J."/>
            <person name="Arai T."/>
            <person name="Sasakura N."/>
            <person name="Mochizuki D."/>
            <person name="Hosoyama A."/>
            <person name="Harada K."/>
            <person name="Horikawa H."/>
            <person name="Kato Y."/>
            <person name="Harada T."/>
            <person name="Sasaki K."/>
            <person name="Sekiguchi M."/>
            <person name="Hodoyama M."/>
            <person name="Nishiko R."/>
            <person name="Narita H."/>
            <person name="Hanamaki A."/>
            <person name="Hata C."/>
            <person name="Konno Y."/>
            <person name="Niimura Y."/>
            <person name="Yamazaki S."/>
            <person name="Fujita N."/>
        </authorList>
    </citation>
    <scope>NUCLEOTIDE SEQUENCE [LARGE SCALE GENOMIC DNA]</scope>
    <source>
        <strain evidence="26">ATCC 51415 / DSM 6626 / JCM 7361 / LMG 17667 / NBRC 15112 / Ep01</strain>
    </source>
</reference>
<dbReference type="Gene3D" id="1.10.150.20">
    <property type="entry name" value="5' to 3' exonuclease, C-terminal subdomain"/>
    <property type="match status" value="1"/>
</dbReference>
<dbReference type="SUPFAM" id="SSF89550">
    <property type="entry name" value="PHP domain-like"/>
    <property type="match status" value="1"/>
</dbReference>
<comment type="cofactor">
    <cofactor evidence="1">
        <name>Mg(2+)</name>
        <dbReference type="ChEBI" id="CHEBI:18420"/>
    </cofactor>
</comment>
<comment type="catalytic activity">
    <reaction evidence="18">
        <text>2'-deoxyribonucleotide-(2'-deoxyribose 5'-phosphate)-2'-deoxyribonucleotide-DNA = a 3'-end 2'-deoxyribonucleotide-(2,3-dehydro-2,3-deoxyribose 5'-phosphate)-DNA + a 5'-end 5'-phospho-2'-deoxyribonucleoside-DNA + H(+)</text>
        <dbReference type="Rhea" id="RHEA:66592"/>
        <dbReference type="Rhea" id="RHEA-COMP:13180"/>
        <dbReference type="Rhea" id="RHEA-COMP:16897"/>
        <dbReference type="Rhea" id="RHEA-COMP:17067"/>
        <dbReference type="ChEBI" id="CHEBI:15378"/>
        <dbReference type="ChEBI" id="CHEBI:136412"/>
        <dbReference type="ChEBI" id="CHEBI:157695"/>
        <dbReference type="ChEBI" id="CHEBI:167181"/>
        <dbReference type="EC" id="4.2.99.18"/>
    </reaction>
</comment>
<evidence type="ECO:0000256" key="19">
    <source>
        <dbReference type="ARBA" id="ARBA00044678"/>
    </source>
</evidence>
<feature type="domain" description="Helix-hairpin-helix DNA-binding motif class 1" evidence="22">
    <location>
        <begin position="126"/>
        <end position="145"/>
    </location>
</feature>
<dbReference type="PANTHER" id="PTHR36928:SF1">
    <property type="entry name" value="PHOSPHATASE YCDX-RELATED"/>
    <property type="match status" value="1"/>
</dbReference>
<dbReference type="GO" id="GO:0008270">
    <property type="term" value="F:zinc ion binding"/>
    <property type="evidence" value="ECO:0007669"/>
    <property type="project" value="TreeGrafter"/>
</dbReference>
<dbReference type="InterPro" id="IPR016195">
    <property type="entry name" value="Pol/histidinol_Pase-like"/>
</dbReference>
<evidence type="ECO:0000259" key="23">
    <source>
        <dbReference type="SMART" id="SM00481"/>
    </source>
</evidence>
<dbReference type="SMART" id="SM00481">
    <property type="entry name" value="POLIIIAc"/>
    <property type="match status" value="1"/>
</dbReference>
<evidence type="ECO:0000256" key="8">
    <source>
        <dbReference type="ARBA" id="ARBA00022679"/>
    </source>
</evidence>
<dbReference type="eggNOG" id="COG1387">
    <property type="taxonomic scope" value="Bacteria"/>
</dbReference>
<dbReference type="InterPro" id="IPR037160">
    <property type="entry name" value="DNA_Pol_thumb_sf"/>
</dbReference>
<dbReference type="InterPro" id="IPR003583">
    <property type="entry name" value="Hlx-hairpin-Hlx_DNA-bd_motif"/>
</dbReference>
<dbReference type="PRINTS" id="PR00870">
    <property type="entry name" value="DNAPOLXBETA"/>
</dbReference>
<evidence type="ECO:0000259" key="22">
    <source>
        <dbReference type="SMART" id="SM00278"/>
    </source>
</evidence>
<feature type="domain" description="DNA-directed DNA polymerase X" evidence="24">
    <location>
        <begin position="3"/>
        <end position="317"/>
    </location>
</feature>
<accession>K0J3F1</accession>
<keyword evidence="15" id="KW-0234">DNA repair</keyword>
<sequence length="574" mass="64856">MNPLNKKDLIQLLEEIALYLELKGENPFRISAYRKAAQALELDERSLSEIEDFSQIKGIGKGTQELINEFIESGQSSLLSELKAEVPSGLIPLLRLPGLGGKKLARLYQELNITDQASLLKACEAGEVSSLKGFGKKTEANILQAIKESGTRPERLPIDYMLSLARKIENYLETIKEIEKFSIAGSIRRMRETIKDLDFIIATDQPESVKASLLNMEAIKQVISQGDTKVSVTLADQYDVAVDFRLVTADQFATTLHHFTGSKDHNVAMRQRAKEQGEKISEYGVADLSTGKVTTFESEADFFKHFGLNYIPPELREAKGELEAFTEEVSLVSEDQIRGDLHMHTTWSDGAHSVEEMIKFCLDKGYQYMAITDHSKFLRVANGLNEDRLRKQREEIERLRALYPDITILAGVEMDVLPNGELDFDDQFLQELDFVIGAIHSSFNQSEAEIMKRLKAAMDNPYVKMIAHPSGRLIGTREGYAVNLDELIDYAKKTHTMLELNANPKRFDLSAEWVNKAQEKGVPIAINTDAHNKKTLNYMTEGIKVARRGWLKPETVVNTWSIDELQNFFNKKEN</sequence>
<dbReference type="InterPro" id="IPR003141">
    <property type="entry name" value="Pol/His_phosphatase_N"/>
</dbReference>
<dbReference type="EC" id="2.7.7.7" evidence="3"/>
<dbReference type="HOGENOM" id="CLU_017729_1_0_9"/>
<evidence type="ECO:0000256" key="20">
    <source>
        <dbReference type="ARBA" id="ARBA00045548"/>
    </source>
</evidence>
<dbReference type="Proteomes" id="UP000006294">
    <property type="component" value="Chromosome"/>
</dbReference>
<evidence type="ECO:0000256" key="16">
    <source>
        <dbReference type="ARBA" id="ARBA00035717"/>
    </source>
</evidence>